<evidence type="ECO:0000259" key="2">
    <source>
        <dbReference type="Pfam" id="PF25275"/>
    </source>
</evidence>
<organism evidence="3 4">
    <name type="scientific">candidate division CPR3 bacterium GW2011_GWF2_35_18</name>
    <dbReference type="NCBI Taxonomy" id="1618350"/>
    <lineage>
        <taxon>Bacteria</taxon>
        <taxon>Bacteria division CPR3</taxon>
    </lineage>
</organism>
<comment type="caution">
    <text evidence="3">The sequence shown here is derived from an EMBL/GenBank/DDBJ whole genome shotgun (WGS) entry which is preliminary data.</text>
</comment>
<dbReference type="Pfam" id="PF25275">
    <property type="entry name" value="Golvesin_C"/>
    <property type="match status" value="1"/>
</dbReference>
<feature type="transmembrane region" description="Helical" evidence="1">
    <location>
        <begin position="12"/>
        <end position="32"/>
    </location>
</feature>
<reference evidence="3 4" key="1">
    <citation type="journal article" date="2015" name="Nature">
        <title>rRNA introns, odd ribosomes, and small enigmatic genomes across a large radiation of phyla.</title>
        <authorList>
            <person name="Brown C.T."/>
            <person name="Hug L.A."/>
            <person name="Thomas B.C."/>
            <person name="Sharon I."/>
            <person name="Castelle C.J."/>
            <person name="Singh A."/>
            <person name="Wilkins M.J."/>
            <person name="Williams K.H."/>
            <person name="Banfield J.F."/>
        </authorList>
    </citation>
    <scope>NUCLEOTIDE SEQUENCE [LARGE SCALE GENOMIC DNA]</scope>
</reference>
<proteinExistence type="predicted"/>
<feature type="domain" description="Golvesin/Xly CBD-like" evidence="2">
    <location>
        <begin position="71"/>
        <end position="186"/>
    </location>
</feature>
<dbReference type="Proteomes" id="UP000034581">
    <property type="component" value="Unassembled WGS sequence"/>
</dbReference>
<dbReference type="InterPro" id="IPR008979">
    <property type="entry name" value="Galactose-bd-like_sf"/>
</dbReference>
<sequence>MVINWKANFKLMLKWLMFALFFGVTITIAFFIPRIEIGSNKANNSENNSQTETNIEPTGTGEIVVEGETGVLTNGSTWSYIGESARGGEAYLGDDKATATYEVTAKNAGKYNLYVKLSDDAMHMDGARSVTITVNTTQTLKYTHVSEDTQGWKWYKIGTATLKAGKNTIAFVKDESTGAAYVMDTFKLIPEN</sequence>
<keyword evidence="1" id="KW-1133">Transmembrane helix</keyword>
<dbReference type="CDD" id="cd02795">
    <property type="entry name" value="CBM6-CBM35-CBM36_like"/>
    <property type="match status" value="1"/>
</dbReference>
<keyword evidence="1" id="KW-0472">Membrane</keyword>
<dbReference type="EMBL" id="LBQB01000005">
    <property type="protein sequence ID" value="KKP69522.1"/>
    <property type="molecule type" value="Genomic_DNA"/>
</dbReference>
<dbReference type="STRING" id="1618350.UR67_C0005G0011"/>
<evidence type="ECO:0000313" key="4">
    <source>
        <dbReference type="Proteomes" id="UP000034581"/>
    </source>
</evidence>
<gene>
    <name evidence="3" type="ORF">UR67_C0005G0011</name>
</gene>
<protein>
    <recommendedName>
        <fullName evidence="2">Golvesin/Xly CBD-like domain-containing protein</fullName>
    </recommendedName>
</protein>
<evidence type="ECO:0000256" key="1">
    <source>
        <dbReference type="SAM" id="Phobius"/>
    </source>
</evidence>
<dbReference type="Gene3D" id="2.60.120.260">
    <property type="entry name" value="Galactose-binding domain-like"/>
    <property type="match status" value="1"/>
</dbReference>
<dbReference type="InterPro" id="IPR033803">
    <property type="entry name" value="CBD-like_Golvesin-Xly"/>
</dbReference>
<dbReference type="AlphaFoldDB" id="A0A0G0EQD2"/>
<keyword evidence="1" id="KW-0812">Transmembrane</keyword>
<dbReference type="SUPFAM" id="SSF49785">
    <property type="entry name" value="Galactose-binding domain-like"/>
    <property type="match status" value="1"/>
</dbReference>
<accession>A0A0G0EQD2</accession>
<name>A0A0G0EQD2_UNCC3</name>
<evidence type="ECO:0000313" key="3">
    <source>
        <dbReference type="EMBL" id="KKP69522.1"/>
    </source>
</evidence>